<proteinExistence type="predicted"/>
<reference evidence="1" key="1">
    <citation type="journal article" date="2021" name="New Phytol.">
        <title>Evolutionary innovations through gain and loss of genes in the ectomycorrhizal Boletales.</title>
        <authorList>
            <person name="Wu G."/>
            <person name="Miyauchi S."/>
            <person name="Morin E."/>
            <person name="Kuo A."/>
            <person name="Drula E."/>
            <person name="Varga T."/>
            <person name="Kohler A."/>
            <person name="Feng B."/>
            <person name="Cao Y."/>
            <person name="Lipzen A."/>
            <person name="Daum C."/>
            <person name="Hundley H."/>
            <person name="Pangilinan J."/>
            <person name="Johnson J."/>
            <person name="Barry K."/>
            <person name="LaButti K."/>
            <person name="Ng V."/>
            <person name="Ahrendt S."/>
            <person name="Min B."/>
            <person name="Choi I.G."/>
            <person name="Park H."/>
            <person name="Plett J.M."/>
            <person name="Magnuson J."/>
            <person name="Spatafora J.W."/>
            <person name="Nagy L.G."/>
            <person name="Henrissat B."/>
            <person name="Grigoriev I.V."/>
            <person name="Yang Z.L."/>
            <person name="Xu J."/>
            <person name="Martin F.M."/>
        </authorList>
    </citation>
    <scope>NUCLEOTIDE SEQUENCE</scope>
    <source>
        <strain evidence="1">KUC20120723A-06</strain>
    </source>
</reference>
<dbReference type="EMBL" id="MU266503">
    <property type="protein sequence ID" value="KAH7921986.1"/>
    <property type="molecule type" value="Genomic_DNA"/>
</dbReference>
<organism evidence="1 2">
    <name type="scientific">Leucogyrophana mollusca</name>
    <dbReference type="NCBI Taxonomy" id="85980"/>
    <lineage>
        <taxon>Eukaryota</taxon>
        <taxon>Fungi</taxon>
        <taxon>Dikarya</taxon>
        <taxon>Basidiomycota</taxon>
        <taxon>Agaricomycotina</taxon>
        <taxon>Agaricomycetes</taxon>
        <taxon>Agaricomycetidae</taxon>
        <taxon>Boletales</taxon>
        <taxon>Boletales incertae sedis</taxon>
        <taxon>Leucogyrophana</taxon>
    </lineage>
</organism>
<dbReference type="Proteomes" id="UP000790709">
    <property type="component" value="Unassembled WGS sequence"/>
</dbReference>
<accession>A0ACB8B8C2</accession>
<gene>
    <name evidence="1" type="ORF">BV22DRAFT_1114119</name>
</gene>
<keyword evidence="1" id="KW-0378">Hydrolase</keyword>
<name>A0ACB8B8C2_9AGAM</name>
<evidence type="ECO:0000313" key="1">
    <source>
        <dbReference type="EMBL" id="KAH7921986.1"/>
    </source>
</evidence>
<evidence type="ECO:0000313" key="2">
    <source>
        <dbReference type="Proteomes" id="UP000790709"/>
    </source>
</evidence>
<comment type="caution">
    <text evidence="1">The sequence shown here is derived from an EMBL/GenBank/DDBJ whole genome shotgun (WGS) entry which is preliminary data.</text>
</comment>
<sequence>MPLRGKDHSKLVGDNAPFFESLEELDAWAATPSSKLAGVVGFKPTKETSNSRGKLLGGYTESPSGLCYTFNFWTYCDTFVYFSHHRVTIPPSGWTTAAHRQGVKMLGTLIFEGSGEADCLRLLVGLPSGSQSSMGPVTPTATLPLSKHYARLLAEVAYQRGFDGYLLNFECPLRGGPEQARTLAAWIQILRTELQAKVGVHAQAVWYDSVIFNGQLRWQDRLNSLNLPFFLSSDTFFTNYTWPPNYPQLTAQFFMSLDPALVTDTQSSRYSSISKAKSLRSVFTGVDVWGRGSHAISHIDPEFLGLSVALFGQAWTWESEQDKPGWNWDKWWEYERKLWIGPADPDEIVPVPDAPRRRGEPECPHDSFKSISSFFIGLPPPDPAVLAFHTTFCPGIGRSWFVEGVKHLQTDAGWTDVDKQCSIGNLVWPRPAIEWEGDARAEKVPEGSSTLFLDDAWSGGNCLQLSVTCSGTDAEDAFFRCIWLPVQSLSITAQKSYEANIVYKTAVGVGVELDLGLSVKLLSGSGQKTEISSGQSIQSDLGSGWSRQILQFTLPEQHDDTIVAAGIVVGFATEDPSETCTFSVFLGQLAVYPSPPPAAVSVGIPHILWAKFEPTSSFTTDSLASLSGVLTWDVASSYPPLTGHVINSTEDPDPVWILDDSNDSFPSFLYFNVYLSPRFEGIAPEPTSASFVGTTGYDGRANRFYLDSHSVPRGVSGARGVRLYVQGVTNRGDVIPWDKCAHIDYLP</sequence>
<protein>
    <submittedName>
        <fullName evidence="1">Glycoside hydrolase family 85 protein</fullName>
    </submittedName>
</protein>
<keyword evidence="2" id="KW-1185">Reference proteome</keyword>